<dbReference type="AlphaFoldDB" id="A0A8J6LYU2"/>
<dbReference type="Pfam" id="PF05494">
    <property type="entry name" value="MlaC"/>
    <property type="match status" value="1"/>
</dbReference>
<dbReference type="PANTHER" id="PTHR36573">
    <property type="entry name" value="INTERMEMBRANE PHOSPHOLIPID TRANSPORT SYSTEM BINDING PROTEIN MLAC"/>
    <property type="match status" value="1"/>
</dbReference>
<organism evidence="2 3">
    <name type="scientific">Neptunicella marina</name>
    <dbReference type="NCBI Taxonomy" id="2125989"/>
    <lineage>
        <taxon>Bacteria</taxon>
        <taxon>Pseudomonadati</taxon>
        <taxon>Pseudomonadota</taxon>
        <taxon>Gammaproteobacteria</taxon>
        <taxon>Alteromonadales</taxon>
        <taxon>Alteromonadaceae</taxon>
        <taxon>Neptunicella</taxon>
    </lineage>
</organism>
<sequence length="211" mass="23795">MFKKLLFGMAVVVSALPALAKPVEVDLTNPYAMVNQVATNTFERIKSEKKDIATNPEVLKQIVSDELMPYVDANYAALKVLGKYYRNYPKEKVYEYINEFKPYIVATYANALAYYEDQKVIIEPAHDIGDQKQVNVKALVQDPGKPDVNLTFVVRKDSRSGEWRAYDMVVEGISLVSSKQSEFESILRQQGIDTVIALMKDKSTQKVSVGN</sequence>
<dbReference type="RefSeq" id="WP_186506101.1">
    <property type="nucleotide sequence ID" value="NZ_JACNEP010000004.1"/>
</dbReference>
<reference evidence="2" key="1">
    <citation type="journal article" date="2018" name="Int. J. Syst. Evol. Microbiol.">
        <title>Neptunicella marina gen. nov., sp. nov., isolated from surface seawater.</title>
        <authorList>
            <person name="Liu X."/>
            <person name="Lai Q."/>
            <person name="Du Y."/>
            <person name="Zhang X."/>
            <person name="Liu Z."/>
            <person name="Sun F."/>
            <person name="Shao Z."/>
        </authorList>
    </citation>
    <scope>NUCLEOTIDE SEQUENCE</scope>
    <source>
        <strain evidence="2">S27-2</strain>
    </source>
</reference>
<feature type="signal peptide" evidence="1">
    <location>
        <begin position="1"/>
        <end position="20"/>
    </location>
</feature>
<accession>A0A8J6LYU2</accession>
<proteinExistence type="predicted"/>
<gene>
    <name evidence="2" type="ORF">H8B19_07085</name>
</gene>
<name>A0A8J6LYU2_9ALTE</name>
<dbReference type="EMBL" id="JACNEP010000004">
    <property type="protein sequence ID" value="MBC3765635.1"/>
    <property type="molecule type" value="Genomic_DNA"/>
</dbReference>
<dbReference type="InterPro" id="IPR042245">
    <property type="entry name" value="Tgt2/MlaC_sf"/>
</dbReference>
<dbReference type="Proteomes" id="UP000601768">
    <property type="component" value="Unassembled WGS sequence"/>
</dbReference>
<dbReference type="PANTHER" id="PTHR36573:SF1">
    <property type="entry name" value="INTERMEMBRANE PHOSPHOLIPID TRANSPORT SYSTEM BINDING PROTEIN MLAC"/>
    <property type="match status" value="1"/>
</dbReference>
<keyword evidence="3" id="KW-1185">Reference proteome</keyword>
<comment type="caution">
    <text evidence="2">The sequence shown here is derived from an EMBL/GenBank/DDBJ whole genome shotgun (WGS) entry which is preliminary data.</text>
</comment>
<protein>
    <submittedName>
        <fullName evidence="2">ABC transporter substrate-binding protein</fullName>
    </submittedName>
</protein>
<reference evidence="2" key="2">
    <citation type="submission" date="2020-08" db="EMBL/GenBank/DDBJ databases">
        <authorList>
            <person name="Lai Q."/>
        </authorList>
    </citation>
    <scope>NUCLEOTIDE SEQUENCE</scope>
    <source>
        <strain evidence="2">S27-2</strain>
    </source>
</reference>
<dbReference type="InterPro" id="IPR008869">
    <property type="entry name" value="MlaC/ttg2D"/>
</dbReference>
<dbReference type="PIRSF" id="PIRSF004649">
    <property type="entry name" value="MlaC"/>
    <property type="match status" value="1"/>
</dbReference>
<evidence type="ECO:0000313" key="2">
    <source>
        <dbReference type="EMBL" id="MBC3765635.1"/>
    </source>
</evidence>
<evidence type="ECO:0000313" key="3">
    <source>
        <dbReference type="Proteomes" id="UP000601768"/>
    </source>
</evidence>
<dbReference type="Gene3D" id="3.10.450.710">
    <property type="entry name" value="Tgt2/MlaC"/>
    <property type="match status" value="1"/>
</dbReference>
<evidence type="ECO:0000256" key="1">
    <source>
        <dbReference type="SAM" id="SignalP"/>
    </source>
</evidence>
<keyword evidence="1" id="KW-0732">Signal</keyword>
<feature type="chain" id="PRO_5035151263" evidence="1">
    <location>
        <begin position="21"/>
        <end position="211"/>
    </location>
</feature>